<protein>
    <recommendedName>
        <fullName evidence="3">Lipoprotein</fullName>
    </recommendedName>
</protein>
<proteinExistence type="predicted"/>
<evidence type="ECO:0008006" key="3">
    <source>
        <dbReference type="Google" id="ProtNLM"/>
    </source>
</evidence>
<evidence type="ECO:0000313" key="2">
    <source>
        <dbReference type="Proteomes" id="UP001168552"/>
    </source>
</evidence>
<sequence length="188" mass="21860">MASFFGQMRLRIIIISLGLWSCSKPTDTSSNLMHTDSLKTEVDSTTTYEFDYDAQFKLDNYLTTDSFDEKTNDLIDFECAILIYPTSEQIDEMKKNEGEEDFYIGADDSNWYQAMAIEKIDSIGIKTITASGRYLRLKGENKTWDMDIRKKNLPAWNLIFFKPTKEPKIISTIDLTVDETKNYFEIRE</sequence>
<comment type="caution">
    <text evidence="1">The sequence shown here is derived from an EMBL/GenBank/DDBJ whole genome shotgun (WGS) entry which is preliminary data.</text>
</comment>
<reference evidence="1" key="1">
    <citation type="submission" date="2023-06" db="EMBL/GenBank/DDBJ databases">
        <title>Cytophagales bacterium Strain LB-30, isolated from soil.</title>
        <authorList>
            <person name="Liu B."/>
        </authorList>
    </citation>
    <scope>NUCLEOTIDE SEQUENCE</scope>
    <source>
        <strain evidence="1">LB-30</strain>
    </source>
</reference>
<dbReference type="EMBL" id="JAUHJS010000004">
    <property type="protein sequence ID" value="MDN4165918.1"/>
    <property type="molecule type" value="Genomic_DNA"/>
</dbReference>
<gene>
    <name evidence="1" type="ORF">QWY31_10415</name>
</gene>
<name>A0ABT8F6K7_9BACT</name>
<organism evidence="1 2">
    <name type="scientific">Shiella aurantiaca</name>
    <dbReference type="NCBI Taxonomy" id="3058365"/>
    <lineage>
        <taxon>Bacteria</taxon>
        <taxon>Pseudomonadati</taxon>
        <taxon>Bacteroidota</taxon>
        <taxon>Cytophagia</taxon>
        <taxon>Cytophagales</taxon>
        <taxon>Shiellaceae</taxon>
        <taxon>Shiella</taxon>
    </lineage>
</organism>
<evidence type="ECO:0000313" key="1">
    <source>
        <dbReference type="EMBL" id="MDN4165918.1"/>
    </source>
</evidence>
<accession>A0ABT8F6K7</accession>
<keyword evidence="2" id="KW-1185">Reference proteome</keyword>
<dbReference type="Proteomes" id="UP001168552">
    <property type="component" value="Unassembled WGS sequence"/>
</dbReference>